<evidence type="ECO:0000313" key="7">
    <source>
        <dbReference type="Proteomes" id="UP000027192"/>
    </source>
</evidence>
<dbReference type="GO" id="GO:0003677">
    <property type="term" value="F:DNA binding"/>
    <property type="evidence" value="ECO:0007669"/>
    <property type="project" value="UniProtKB-KW"/>
</dbReference>
<dbReference type="Gene3D" id="3.40.190.10">
    <property type="entry name" value="Periplasmic binding protein-like II"/>
    <property type="match status" value="2"/>
</dbReference>
<organism evidence="6 7">
    <name type="scientific">Photobacterium galatheae</name>
    <dbReference type="NCBI Taxonomy" id="1654360"/>
    <lineage>
        <taxon>Bacteria</taxon>
        <taxon>Pseudomonadati</taxon>
        <taxon>Pseudomonadota</taxon>
        <taxon>Gammaproteobacteria</taxon>
        <taxon>Vibrionales</taxon>
        <taxon>Vibrionaceae</taxon>
        <taxon>Photobacterium</taxon>
    </lineage>
</organism>
<dbReference type="PRINTS" id="PR00039">
    <property type="entry name" value="HTHLYSR"/>
</dbReference>
<dbReference type="PANTHER" id="PTHR30118">
    <property type="entry name" value="HTH-TYPE TRANSCRIPTIONAL REGULATOR LEUO-RELATED"/>
    <property type="match status" value="1"/>
</dbReference>
<dbReference type="GO" id="GO:0003700">
    <property type="term" value="F:DNA-binding transcription factor activity"/>
    <property type="evidence" value="ECO:0007669"/>
    <property type="project" value="InterPro"/>
</dbReference>
<keyword evidence="7" id="KW-1185">Reference proteome</keyword>
<protein>
    <submittedName>
        <fullName evidence="6">LysR family transcriptional regulator</fullName>
    </submittedName>
</protein>
<proteinExistence type="inferred from homology"/>
<dbReference type="InterPro" id="IPR036388">
    <property type="entry name" value="WH-like_DNA-bd_sf"/>
</dbReference>
<dbReference type="CDD" id="cd08417">
    <property type="entry name" value="PBP2_Nitroaromatics_like"/>
    <property type="match status" value="1"/>
</dbReference>
<keyword evidence="3" id="KW-0238">DNA-binding</keyword>
<dbReference type="Pfam" id="PF00126">
    <property type="entry name" value="HTH_1"/>
    <property type="match status" value="1"/>
</dbReference>
<evidence type="ECO:0000256" key="1">
    <source>
        <dbReference type="ARBA" id="ARBA00009437"/>
    </source>
</evidence>
<dbReference type="SUPFAM" id="SSF46785">
    <property type="entry name" value="Winged helix' DNA-binding domain"/>
    <property type="match status" value="1"/>
</dbReference>
<dbReference type="InterPro" id="IPR005119">
    <property type="entry name" value="LysR_subst-bd"/>
</dbReference>
<dbReference type="InterPro" id="IPR036390">
    <property type="entry name" value="WH_DNA-bd_sf"/>
</dbReference>
<comment type="similarity">
    <text evidence="1">Belongs to the LysR transcriptional regulatory family.</text>
</comment>
<dbReference type="Gene3D" id="1.10.10.10">
    <property type="entry name" value="Winged helix-like DNA-binding domain superfamily/Winged helix DNA-binding domain"/>
    <property type="match status" value="1"/>
</dbReference>
<keyword evidence="4" id="KW-0804">Transcription</keyword>
<comment type="caution">
    <text evidence="6">The sequence shown here is derived from an EMBL/GenBank/DDBJ whole genome shotgun (WGS) entry which is preliminary data.</text>
</comment>
<dbReference type="InterPro" id="IPR050389">
    <property type="entry name" value="LysR-type_TF"/>
</dbReference>
<sequence>MTVDKLTRLDLNLLVCLHVLLQECSVTRAAQRLCLSQSAVSKSLARLREQFDDTLFVRSAHGLLPTPRAKALQPVLEKLLQDIESLTEPAEFVPQNSDRHFKMCLVESAYPLLMPRFLGDIFSQGPNILLDTHAWEPDTFDKMLRGEIDFGITGKDLNPLDAQLTLMPPKGVLFQELHRDTQRCIVRPGHPVVALYENGQWDQNHYLRQRHIQVRCGRDDRWLLDYKLAEQGLQRDIAMFVPDFNSAASLCTHTDLLFTAPSHFATYVAAQLNLVVLPLPTALPAMAYTLFWPQHQENDPGHRWLRQIIINGCRELSTG</sequence>
<dbReference type="Pfam" id="PF03466">
    <property type="entry name" value="LysR_substrate"/>
    <property type="match status" value="1"/>
</dbReference>
<dbReference type="RefSeq" id="WP_036751066.1">
    <property type="nucleotide sequence ID" value="NZ_JAGSGC010000016.1"/>
</dbReference>
<feature type="domain" description="HTH lysR-type" evidence="5">
    <location>
        <begin position="9"/>
        <end position="66"/>
    </location>
</feature>
<evidence type="ECO:0000256" key="2">
    <source>
        <dbReference type="ARBA" id="ARBA00023015"/>
    </source>
</evidence>
<dbReference type="OrthoDB" id="8893795at2"/>
<gene>
    <name evidence="6" type="ORF">EA58_07690</name>
</gene>
<dbReference type="EMBL" id="JMIB01000013">
    <property type="protein sequence ID" value="KDM92098.1"/>
    <property type="molecule type" value="Genomic_DNA"/>
</dbReference>
<evidence type="ECO:0000259" key="5">
    <source>
        <dbReference type="PROSITE" id="PS50931"/>
    </source>
</evidence>
<dbReference type="Proteomes" id="UP000027192">
    <property type="component" value="Unassembled WGS sequence"/>
</dbReference>
<reference evidence="6 7" key="1">
    <citation type="submission" date="2014-04" db="EMBL/GenBank/DDBJ databases">
        <title>Draft genome sequence of Photobacterium halotolerans S2753: a solonamide, ngercheumicin and holomycin producer.</title>
        <authorList>
            <person name="Machado H.R."/>
            <person name="Gram L."/>
        </authorList>
    </citation>
    <scope>NUCLEOTIDE SEQUENCE [LARGE SCALE GENOMIC DNA]</scope>
    <source>
        <strain evidence="6 7">S2753</strain>
    </source>
</reference>
<dbReference type="PROSITE" id="PS50931">
    <property type="entry name" value="HTH_LYSR"/>
    <property type="match status" value="1"/>
</dbReference>
<dbReference type="InterPro" id="IPR000847">
    <property type="entry name" value="LysR_HTH_N"/>
</dbReference>
<evidence type="ECO:0000313" key="6">
    <source>
        <dbReference type="EMBL" id="KDM92098.1"/>
    </source>
</evidence>
<evidence type="ECO:0000256" key="4">
    <source>
        <dbReference type="ARBA" id="ARBA00023163"/>
    </source>
</evidence>
<dbReference type="PANTHER" id="PTHR30118:SF7">
    <property type="entry name" value="TRANSCRIPTIONAL REGULATOR LYSR FAMILY"/>
    <property type="match status" value="1"/>
</dbReference>
<name>A0A066RXI7_9GAMM</name>
<evidence type="ECO:0000256" key="3">
    <source>
        <dbReference type="ARBA" id="ARBA00023125"/>
    </source>
</evidence>
<dbReference type="InterPro" id="IPR037402">
    <property type="entry name" value="YidZ_PBP2"/>
</dbReference>
<keyword evidence="2" id="KW-0805">Transcription regulation</keyword>
<dbReference type="STRING" id="1654360.EA58_07690"/>
<dbReference type="SUPFAM" id="SSF53850">
    <property type="entry name" value="Periplasmic binding protein-like II"/>
    <property type="match status" value="1"/>
</dbReference>
<accession>A0A066RXI7</accession>
<dbReference type="AlphaFoldDB" id="A0A066RXI7"/>